<dbReference type="GO" id="GO:0020037">
    <property type="term" value="F:heme binding"/>
    <property type="evidence" value="ECO:0007669"/>
    <property type="project" value="InterPro"/>
</dbReference>
<protein>
    <recommendedName>
        <fullName evidence="2">Cytochrome P450</fullName>
    </recommendedName>
</protein>
<dbReference type="GO" id="GO:0016705">
    <property type="term" value="F:oxidoreductase activity, acting on paired donors, with incorporation or reduction of molecular oxygen"/>
    <property type="evidence" value="ECO:0007669"/>
    <property type="project" value="InterPro"/>
</dbReference>
<dbReference type="Gene3D" id="1.10.630.10">
    <property type="entry name" value="Cytochrome P450"/>
    <property type="match status" value="1"/>
</dbReference>
<dbReference type="InterPro" id="IPR036396">
    <property type="entry name" value="Cyt_P450_sf"/>
</dbReference>
<dbReference type="GO" id="GO:0004497">
    <property type="term" value="F:monooxygenase activity"/>
    <property type="evidence" value="ECO:0007669"/>
    <property type="project" value="InterPro"/>
</dbReference>
<name>A0A645CLT1_9ZZZZ</name>
<dbReference type="GO" id="GO:0005506">
    <property type="term" value="F:iron ion binding"/>
    <property type="evidence" value="ECO:0007669"/>
    <property type="project" value="InterPro"/>
</dbReference>
<dbReference type="EMBL" id="VSSQ01028226">
    <property type="protein sequence ID" value="MPM77847.1"/>
    <property type="molecule type" value="Genomic_DNA"/>
</dbReference>
<organism evidence="1">
    <name type="scientific">bioreactor metagenome</name>
    <dbReference type="NCBI Taxonomy" id="1076179"/>
    <lineage>
        <taxon>unclassified sequences</taxon>
        <taxon>metagenomes</taxon>
        <taxon>ecological metagenomes</taxon>
    </lineage>
</organism>
<accession>A0A645CLT1</accession>
<dbReference type="SUPFAM" id="SSF48264">
    <property type="entry name" value="Cytochrome P450"/>
    <property type="match status" value="1"/>
</dbReference>
<gene>
    <name evidence="1" type="ORF">SDC9_124855</name>
</gene>
<dbReference type="AlphaFoldDB" id="A0A645CLT1"/>
<evidence type="ECO:0000313" key="1">
    <source>
        <dbReference type="EMBL" id="MPM77847.1"/>
    </source>
</evidence>
<evidence type="ECO:0008006" key="2">
    <source>
        <dbReference type="Google" id="ProtNLM"/>
    </source>
</evidence>
<sequence>MCIGQFVAKVEIACAINSILDLFPNIRLDPEMPPPVIEGAQLRGASHVHVIWD</sequence>
<reference evidence="1" key="1">
    <citation type="submission" date="2019-08" db="EMBL/GenBank/DDBJ databases">
        <authorList>
            <person name="Kucharzyk K."/>
            <person name="Murdoch R.W."/>
            <person name="Higgins S."/>
            <person name="Loffler F."/>
        </authorList>
    </citation>
    <scope>NUCLEOTIDE SEQUENCE</scope>
</reference>
<proteinExistence type="predicted"/>
<comment type="caution">
    <text evidence="1">The sequence shown here is derived from an EMBL/GenBank/DDBJ whole genome shotgun (WGS) entry which is preliminary data.</text>
</comment>